<dbReference type="CDD" id="cd00082">
    <property type="entry name" value="HisKA"/>
    <property type="match status" value="1"/>
</dbReference>
<evidence type="ECO:0000313" key="8">
    <source>
        <dbReference type="EMBL" id="VAW52187.1"/>
    </source>
</evidence>
<dbReference type="Gene3D" id="1.10.287.130">
    <property type="match status" value="1"/>
</dbReference>
<dbReference type="Pfam" id="PF00512">
    <property type="entry name" value="HisKA"/>
    <property type="match status" value="1"/>
</dbReference>
<dbReference type="InterPro" id="IPR005467">
    <property type="entry name" value="His_kinase_dom"/>
</dbReference>
<dbReference type="SMART" id="SM00387">
    <property type="entry name" value="HATPase_c"/>
    <property type="match status" value="1"/>
</dbReference>
<keyword evidence="6" id="KW-0472">Membrane</keyword>
<sequence>MQADKRVDFANLSPSGITIDKLEATFIFPKKIALFTLAICLLPLLYYIDLDFSFASSATPIDIQQLAHWELSRAHLIDEMFYALAGGIQHALLEWSAVVLAFLCVTVSMAHYSMSKDITAPIIGLALFMSGCMDLFHTLAATRLIDPTAENSNLIPFTWAVSRTFSASVLLTGISFILISKKKRLNVQIPQIIIGGMVLFFIVYMLASWMALSENLPQTQFPDALITRPYDALPMVIFIVCIPLCWRLIKTSPSFLGAMILIGLLPDVFSEAYMAFGSDSLFDHHFNSSHGLKILSYALPFLGYLLDYRQLYKDKQEQEIELENVCQTLTKKNIQMDIAIEKLSHSNEQLERFAFVCSHDLQEPVRMVHSFSQLLEKRLGDKLDDKNKEYLNYITDGALRARGMISDILNFCRLDQDTNAHEIIALTTICENVNSTLEDFIEEHNASFIWDDSLPEIEAAPSQMFQLIMNLVNNGLKFNRSENPQVRISAIDKKDYWQIEIKDNGIGIDSKYKNKLFQVFERLNAKSEFPGTGIGLAICKKIAEQNNAKIIINSTLTKGSTFILIWPKILEDNNVYFTH</sequence>
<feature type="transmembrane region" description="Helical" evidence="6">
    <location>
        <begin position="32"/>
        <end position="48"/>
    </location>
</feature>
<dbReference type="Pfam" id="PF17159">
    <property type="entry name" value="MASE3"/>
    <property type="match status" value="1"/>
</dbReference>
<feature type="transmembrane region" description="Helical" evidence="6">
    <location>
        <begin position="256"/>
        <end position="276"/>
    </location>
</feature>
<dbReference type="SMART" id="SM00388">
    <property type="entry name" value="HisKA"/>
    <property type="match status" value="1"/>
</dbReference>
<keyword evidence="6" id="KW-1133">Transmembrane helix</keyword>
<dbReference type="InterPro" id="IPR052162">
    <property type="entry name" value="Sensor_kinase/Photoreceptor"/>
</dbReference>
<comment type="catalytic activity">
    <reaction evidence="1">
        <text>ATP + protein L-histidine = ADP + protein N-phospho-L-histidine.</text>
        <dbReference type="EC" id="2.7.13.3"/>
    </reaction>
</comment>
<dbReference type="InterPro" id="IPR003661">
    <property type="entry name" value="HisK_dim/P_dom"/>
</dbReference>
<dbReference type="GO" id="GO:0000155">
    <property type="term" value="F:phosphorelay sensor kinase activity"/>
    <property type="evidence" value="ECO:0007669"/>
    <property type="project" value="InterPro"/>
</dbReference>
<dbReference type="Pfam" id="PF02518">
    <property type="entry name" value="HATPase_c"/>
    <property type="match status" value="1"/>
</dbReference>
<keyword evidence="5" id="KW-0418">Kinase</keyword>
<dbReference type="PRINTS" id="PR00344">
    <property type="entry name" value="BCTRLSENSOR"/>
</dbReference>
<organism evidence="8">
    <name type="scientific">hydrothermal vent metagenome</name>
    <dbReference type="NCBI Taxonomy" id="652676"/>
    <lineage>
        <taxon>unclassified sequences</taxon>
        <taxon>metagenomes</taxon>
        <taxon>ecological metagenomes</taxon>
    </lineage>
</organism>
<name>A0A3B0WNF8_9ZZZZ</name>
<feature type="transmembrane region" description="Helical" evidence="6">
    <location>
        <begin position="232"/>
        <end position="249"/>
    </location>
</feature>
<proteinExistence type="predicted"/>
<gene>
    <name evidence="8" type="ORF">MNBD_GAMMA05-700</name>
</gene>
<accession>A0A3B0WNF8</accession>
<evidence type="ECO:0000256" key="4">
    <source>
        <dbReference type="ARBA" id="ARBA00022679"/>
    </source>
</evidence>
<dbReference type="PANTHER" id="PTHR43304:SF1">
    <property type="entry name" value="PAC DOMAIN-CONTAINING PROTEIN"/>
    <property type="match status" value="1"/>
</dbReference>
<dbReference type="PANTHER" id="PTHR43304">
    <property type="entry name" value="PHYTOCHROME-LIKE PROTEIN CPH1"/>
    <property type="match status" value="1"/>
</dbReference>
<evidence type="ECO:0000256" key="2">
    <source>
        <dbReference type="ARBA" id="ARBA00012438"/>
    </source>
</evidence>
<keyword evidence="4" id="KW-0808">Transferase</keyword>
<feature type="transmembrane region" description="Helical" evidence="6">
    <location>
        <begin position="122"/>
        <end position="145"/>
    </location>
</feature>
<dbReference type="SUPFAM" id="SSF55874">
    <property type="entry name" value="ATPase domain of HSP90 chaperone/DNA topoisomerase II/histidine kinase"/>
    <property type="match status" value="1"/>
</dbReference>
<evidence type="ECO:0000256" key="6">
    <source>
        <dbReference type="SAM" id="Phobius"/>
    </source>
</evidence>
<dbReference type="PROSITE" id="PS50109">
    <property type="entry name" value="HIS_KIN"/>
    <property type="match status" value="1"/>
</dbReference>
<dbReference type="InterPro" id="IPR004358">
    <property type="entry name" value="Sig_transdc_His_kin-like_C"/>
</dbReference>
<feature type="transmembrane region" description="Helical" evidence="6">
    <location>
        <begin position="192"/>
        <end position="212"/>
    </location>
</feature>
<dbReference type="AlphaFoldDB" id="A0A3B0WNF8"/>
<dbReference type="EMBL" id="UOFE01000024">
    <property type="protein sequence ID" value="VAW52187.1"/>
    <property type="molecule type" value="Genomic_DNA"/>
</dbReference>
<dbReference type="InterPro" id="IPR033425">
    <property type="entry name" value="MASE3"/>
</dbReference>
<evidence type="ECO:0000256" key="1">
    <source>
        <dbReference type="ARBA" id="ARBA00000085"/>
    </source>
</evidence>
<dbReference type="InterPro" id="IPR036890">
    <property type="entry name" value="HATPase_C_sf"/>
</dbReference>
<feature type="domain" description="Histidine kinase" evidence="7">
    <location>
        <begin position="356"/>
        <end position="570"/>
    </location>
</feature>
<dbReference type="InterPro" id="IPR003594">
    <property type="entry name" value="HATPase_dom"/>
</dbReference>
<protein>
    <recommendedName>
        <fullName evidence="2">histidine kinase</fullName>
        <ecNumber evidence="2">2.7.13.3</ecNumber>
    </recommendedName>
</protein>
<dbReference type="InterPro" id="IPR036097">
    <property type="entry name" value="HisK_dim/P_sf"/>
</dbReference>
<dbReference type="SUPFAM" id="SSF47384">
    <property type="entry name" value="Homodimeric domain of signal transducing histidine kinase"/>
    <property type="match status" value="1"/>
</dbReference>
<feature type="transmembrane region" description="Helical" evidence="6">
    <location>
        <begin position="157"/>
        <end position="180"/>
    </location>
</feature>
<feature type="transmembrane region" description="Helical" evidence="6">
    <location>
        <begin position="92"/>
        <end position="110"/>
    </location>
</feature>
<evidence type="ECO:0000256" key="5">
    <source>
        <dbReference type="ARBA" id="ARBA00022777"/>
    </source>
</evidence>
<evidence type="ECO:0000256" key="3">
    <source>
        <dbReference type="ARBA" id="ARBA00022553"/>
    </source>
</evidence>
<keyword evidence="3" id="KW-0597">Phosphoprotein</keyword>
<reference evidence="8" key="1">
    <citation type="submission" date="2018-06" db="EMBL/GenBank/DDBJ databases">
        <authorList>
            <person name="Zhirakovskaya E."/>
        </authorList>
    </citation>
    <scope>NUCLEOTIDE SEQUENCE</scope>
</reference>
<evidence type="ECO:0000259" key="7">
    <source>
        <dbReference type="PROSITE" id="PS50109"/>
    </source>
</evidence>
<dbReference type="Gene3D" id="3.30.565.10">
    <property type="entry name" value="Histidine kinase-like ATPase, C-terminal domain"/>
    <property type="match status" value="1"/>
</dbReference>
<keyword evidence="6" id="KW-0812">Transmembrane</keyword>
<dbReference type="EC" id="2.7.13.3" evidence="2"/>